<reference evidence="5" key="1">
    <citation type="submission" date="2018-03" db="EMBL/GenBank/DDBJ databases">
        <title>A comparative analysis of the Nautiliaceae.</title>
        <authorList>
            <person name="Grosche A."/>
            <person name="Smedile F."/>
            <person name="Vetriani C."/>
        </authorList>
    </citation>
    <scope>NUCLEOTIDE SEQUENCE [LARGE SCALE GENOMIC DNA]</scope>
    <source>
        <strain evidence="5">TB6</strain>
    </source>
</reference>
<evidence type="ECO:0000313" key="4">
    <source>
        <dbReference type="Proteomes" id="UP000272781"/>
    </source>
</evidence>
<name>A0AAJ4RCR6_9BACT</name>
<reference evidence="3 4" key="2">
    <citation type="submission" date="2018-11" db="EMBL/GenBank/DDBJ databases">
        <title>Genomic Encyclopedia of Type Strains, Phase IV (KMG-IV): sequencing the most valuable type-strain genomes for metagenomic binning, comparative biology and taxonomic classification.</title>
        <authorList>
            <person name="Goeker M."/>
        </authorList>
    </citation>
    <scope>NUCLEOTIDE SEQUENCE [LARGE SCALE GENOMIC DNA]</scope>
    <source>
        <strain evidence="3 4">DSM 27783</strain>
    </source>
</reference>
<organism evidence="3 4">
    <name type="scientific">Caminibacter pacificus</name>
    <dbReference type="NCBI Taxonomy" id="1424653"/>
    <lineage>
        <taxon>Bacteria</taxon>
        <taxon>Pseudomonadati</taxon>
        <taxon>Campylobacterota</taxon>
        <taxon>Epsilonproteobacteria</taxon>
        <taxon>Nautiliales</taxon>
        <taxon>Nautiliaceae</taxon>
        <taxon>Caminibacter</taxon>
    </lineage>
</organism>
<dbReference type="RefSeq" id="WP_123352509.1">
    <property type="nucleotide sequence ID" value="NZ_CP027432.2"/>
</dbReference>
<dbReference type="PROSITE" id="PS50042">
    <property type="entry name" value="CNMP_BINDING_3"/>
    <property type="match status" value="1"/>
</dbReference>
<dbReference type="EMBL" id="RJVK01000002">
    <property type="protein sequence ID" value="ROR40125.1"/>
    <property type="molecule type" value="Genomic_DNA"/>
</dbReference>
<dbReference type="AlphaFoldDB" id="A0AAJ4RCR6"/>
<evidence type="ECO:0000313" key="2">
    <source>
        <dbReference type="EMBL" id="QCI27699.1"/>
    </source>
</evidence>
<sequence length="154" mass="17886">MREHPIFQTLSDEEYFKAKEFFEYKTYKKDEYIVKEGEYSSKAFILVSGSVGVIKTNNYNESYEVKIIKAPADEFFSEVNLIDRGLVISTIKTKEDTEILEITHDSFVELLEKHPTIASKMLWVISYNITKHLRKADSEVQTLFNALSEVVNND</sequence>
<proteinExistence type="predicted"/>
<dbReference type="SUPFAM" id="SSF51206">
    <property type="entry name" value="cAMP-binding domain-like"/>
    <property type="match status" value="1"/>
</dbReference>
<dbReference type="CDD" id="cd00038">
    <property type="entry name" value="CAP_ED"/>
    <property type="match status" value="1"/>
</dbReference>
<evidence type="ECO:0000313" key="3">
    <source>
        <dbReference type="EMBL" id="ROR40125.1"/>
    </source>
</evidence>
<dbReference type="Proteomes" id="UP000272781">
    <property type="component" value="Unassembled WGS sequence"/>
</dbReference>
<dbReference type="EMBL" id="CP027432">
    <property type="protein sequence ID" value="QCI27699.1"/>
    <property type="molecule type" value="Genomic_DNA"/>
</dbReference>
<dbReference type="InterPro" id="IPR018490">
    <property type="entry name" value="cNMP-bd_dom_sf"/>
</dbReference>
<reference evidence="2" key="3">
    <citation type="submission" date="2019-06" db="EMBL/GenBank/DDBJ databases">
        <title>A comparative analysis of the Nautiliaceae.</title>
        <authorList>
            <person name="Grosche A."/>
            <person name="Smedile F."/>
            <person name="Vetriani C."/>
        </authorList>
    </citation>
    <scope>NUCLEOTIDE SEQUENCE</scope>
    <source>
        <strain evidence="2">TB6</strain>
    </source>
</reference>
<dbReference type="InterPro" id="IPR014710">
    <property type="entry name" value="RmlC-like_jellyroll"/>
</dbReference>
<dbReference type="Proteomes" id="UP000298805">
    <property type="component" value="Chromosome"/>
</dbReference>
<evidence type="ECO:0000259" key="1">
    <source>
        <dbReference type="PROSITE" id="PS50042"/>
    </source>
</evidence>
<dbReference type="Gene3D" id="2.60.120.10">
    <property type="entry name" value="Jelly Rolls"/>
    <property type="match status" value="1"/>
</dbReference>
<evidence type="ECO:0000313" key="5">
    <source>
        <dbReference type="Proteomes" id="UP000298805"/>
    </source>
</evidence>
<gene>
    <name evidence="2" type="ORF">C6V80_01585</name>
    <name evidence="3" type="ORF">EDC58_1110</name>
</gene>
<protein>
    <submittedName>
        <fullName evidence="2">Cyclic nucleotide-binding domain-containing protein</fullName>
    </submittedName>
    <submittedName>
        <fullName evidence="3">Cyclic nucleotide-binding protein</fullName>
    </submittedName>
</protein>
<dbReference type="Pfam" id="PF00027">
    <property type="entry name" value="cNMP_binding"/>
    <property type="match status" value="1"/>
</dbReference>
<feature type="domain" description="Cyclic nucleotide-binding" evidence="1">
    <location>
        <begin position="6"/>
        <end position="111"/>
    </location>
</feature>
<dbReference type="SMART" id="SM00100">
    <property type="entry name" value="cNMP"/>
    <property type="match status" value="1"/>
</dbReference>
<dbReference type="InterPro" id="IPR000595">
    <property type="entry name" value="cNMP-bd_dom"/>
</dbReference>
<keyword evidence="5" id="KW-1185">Reference proteome</keyword>
<accession>A0AAJ4RCR6</accession>